<keyword evidence="3" id="KW-1185">Reference proteome</keyword>
<sequence>VDTCQSGLPDLWICSSDGYVGQVCVLTFQNEPVIATCANVSNARILCIAAVPGISSGSLFLRRRSTLLPYLPGFKYEKLGKGEKD</sequence>
<accession>A0A087TEU8</accession>
<evidence type="ECO:0000313" key="2">
    <source>
        <dbReference type="EMBL" id="KFM63637.1"/>
    </source>
</evidence>
<dbReference type="Proteomes" id="UP000054359">
    <property type="component" value="Unassembled WGS sequence"/>
</dbReference>
<dbReference type="PANTHER" id="PTHR12877">
    <property type="entry name" value="RHO GUANINE NUCLEOTIDE EXCHANGE FACTOR"/>
    <property type="match status" value="1"/>
</dbReference>
<organism evidence="2 3">
    <name type="scientific">Stegodyphus mimosarum</name>
    <name type="common">African social velvet spider</name>
    <dbReference type="NCBI Taxonomy" id="407821"/>
    <lineage>
        <taxon>Eukaryota</taxon>
        <taxon>Metazoa</taxon>
        <taxon>Ecdysozoa</taxon>
        <taxon>Arthropoda</taxon>
        <taxon>Chelicerata</taxon>
        <taxon>Arachnida</taxon>
        <taxon>Araneae</taxon>
        <taxon>Araneomorphae</taxon>
        <taxon>Entelegynae</taxon>
        <taxon>Eresoidea</taxon>
        <taxon>Eresidae</taxon>
        <taxon>Stegodyphus</taxon>
    </lineage>
</organism>
<feature type="non-terminal residue" evidence="2">
    <location>
        <position position="85"/>
    </location>
</feature>
<feature type="non-terminal residue" evidence="2">
    <location>
        <position position="1"/>
    </location>
</feature>
<dbReference type="STRING" id="407821.A0A087TEU8"/>
<protein>
    <submittedName>
        <fullName evidence="2">Rho guanine nucleotide exchange factor 17</fullName>
    </submittedName>
</protein>
<dbReference type="OrthoDB" id="4066896at2759"/>
<dbReference type="EMBL" id="KK114894">
    <property type="protein sequence ID" value="KFM63637.1"/>
    <property type="molecule type" value="Genomic_DNA"/>
</dbReference>
<reference evidence="2 3" key="1">
    <citation type="submission" date="2013-11" db="EMBL/GenBank/DDBJ databases">
        <title>Genome sequencing of Stegodyphus mimosarum.</title>
        <authorList>
            <person name="Bechsgaard J."/>
        </authorList>
    </citation>
    <scope>NUCLEOTIDE SEQUENCE [LARGE SCALE GENOMIC DNA]</scope>
</reference>
<proteinExistence type="predicted"/>
<name>A0A087TEU8_STEMI</name>
<keyword evidence="1" id="KW-0344">Guanine-nucleotide releasing factor</keyword>
<dbReference type="InterPro" id="IPR039919">
    <property type="entry name" value="ARHGEF10/ARHGEF17"/>
</dbReference>
<gene>
    <name evidence="2" type="ORF">X975_11588</name>
</gene>
<dbReference type="AlphaFoldDB" id="A0A087TEU8"/>
<dbReference type="GO" id="GO:0030036">
    <property type="term" value="P:actin cytoskeleton organization"/>
    <property type="evidence" value="ECO:0007669"/>
    <property type="project" value="TreeGrafter"/>
</dbReference>
<dbReference type="GO" id="GO:0005085">
    <property type="term" value="F:guanyl-nucleotide exchange factor activity"/>
    <property type="evidence" value="ECO:0007669"/>
    <property type="project" value="UniProtKB-KW"/>
</dbReference>
<dbReference type="PANTHER" id="PTHR12877:SF15">
    <property type="entry name" value="RHO GUANINE NUCLEOTIDE EXCHANGE FACTOR 17"/>
    <property type="match status" value="1"/>
</dbReference>
<evidence type="ECO:0000256" key="1">
    <source>
        <dbReference type="ARBA" id="ARBA00022658"/>
    </source>
</evidence>
<evidence type="ECO:0000313" key="3">
    <source>
        <dbReference type="Proteomes" id="UP000054359"/>
    </source>
</evidence>